<organism evidence="1 2">
    <name type="scientific">Xanthocytophaga agilis</name>
    <dbReference type="NCBI Taxonomy" id="3048010"/>
    <lineage>
        <taxon>Bacteria</taxon>
        <taxon>Pseudomonadati</taxon>
        <taxon>Bacteroidota</taxon>
        <taxon>Cytophagia</taxon>
        <taxon>Cytophagales</taxon>
        <taxon>Rhodocytophagaceae</taxon>
        <taxon>Xanthocytophaga</taxon>
    </lineage>
</organism>
<keyword evidence="2" id="KW-1185">Reference proteome</keyword>
<dbReference type="Gene3D" id="1.10.260.40">
    <property type="entry name" value="lambda repressor-like DNA-binding domains"/>
    <property type="match status" value="1"/>
</dbReference>
<protein>
    <submittedName>
        <fullName evidence="1">Helix-turn-helix domain-containing protein</fullName>
    </submittedName>
</protein>
<dbReference type="GO" id="GO:0003677">
    <property type="term" value="F:DNA binding"/>
    <property type="evidence" value="ECO:0007669"/>
    <property type="project" value="InterPro"/>
</dbReference>
<name>A0AAE3UCE6_9BACT</name>
<dbReference type="EMBL" id="JASJOU010000002">
    <property type="protein sequence ID" value="MDJ1500818.1"/>
    <property type="molecule type" value="Genomic_DNA"/>
</dbReference>
<dbReference type="InterPro" id="IPR010982">
    <property type="entry name" value="Lambda_DNA-bd_dom_sf"/>
</dbReference>
<sequence length="74" mass="8639">MKLKTIGGRIRMVRIRIAKQSQESFAASVCMTQSNLSMIEQCHYLPSIMLLYWIHTVWHININWLLTGEGEMVM</sequence>
<evidence type="ECO:0000313" key="2">
    <source>
        <dbReference type="Proteomes" id="UP001232063"/>
    </source>
</evidence>
<reference evidence="1" key="1">
    <citation type="submission" date="2023-05" db="EMBL/GenBank/DDBJ databases">
        <authorList>
            <person name="Zhang X."/>
        </authorList>
    </citation>
    <scope>NUCLEOTIDE SEQUENCE</scope>
    <source>
        <strain evidence="1">BD1B2-1</strain>
    </source>
</reference>
<gene>
    <name evidence="1" type="ORF">QNI22_09175</name>
</gene>
<dbReference type="AlphaFoldDB" id="A0AAE3UCE6"/>
<dbReference type="Proteomes" id="UP001232063">
    <property type="component" value="Unassembled WGS sequence"/>
</dbReference>
<proteinExistence type="predicted"/>
<dbReference type="RefSeq" id="WP_314510349.1">
    <property type="nucleotide sequence ID" value="NZ_JASJOU010000002.1"/>
</dbReference>
<accession>A0AAE3UCE6</accession>
<evidence type="ECO:0000313" key="1">
    <source>
        <dbReference type="EMBL" id="MDJ1500818.1"/>
    </source>
</evidence>
<dbReference type="SUPFAM" id="SSF47413">
    <property type="entry name" value="lambda repressor-like DNA-binding domains"/>
    <property type="match status" value="1"/>
</dbReference>
<comment type="caution">
    <text evidence="1">The sequence shown here is derived from an EMBL/GenBank/DDBJ whole genome shotgun (WGS) entry which is preliminary data.</text>
</comment>